<dbReference type="GO" id="GO:0003676">
    <property type="term" value="F:nucleic acid binding"/>
    <property type="evidence" value="ECO:0007669"/>
    <property type="project" value="InterPro"/>
</dbReference>
<dbReference type="SMART" id="SM00733">
    <property type="entry name" value="Mterf"/>
    <property type="match status" value="6"/>
</dbReference>
<proteinExistence type="inferred from homology"/>
<evidence type="ECO:0000313" key="5">
    <source>
        <dbReference type="Proteomes" id="UP000290289"/>
    </source>
</evidence>
<dbReference type="FunFam" id="1.25.70.10:FF:000001">
    <property type="entry name" value="Mitochondrial transcription termination factor-like"/>
    <property type="match status" value="1"/>
</dbReference>
<comment type="similarity">
    <text evidence="1">Belongs to the mTERF family.</text>
</comment>
<evidence type="ECO:0000256" key="1">
    <source>
        <dbReference type="ARBA" id="ARBA00007692"/>
    </source>
</evidence>
<dbReference type="Proteomes" id="UP000290289">
    <property type="component" value="Chromosome 7"/>
</dbReference>
<keyword evidence="2" id="KW-0805">Transcription regulation</keyword>
<name>A0A498JIJ2_MALDO</name>
<evidence type="ECO:0000256" key="2">
    <source>
        <dbReference type="ARBA" id="ARBA00022472"/>
    </source>
</evidence>
<evidence type="ECO:0000313" key="4">
    <source>
        <dbReference type="EMBL" id="RXH93814.1"/>
    </source>
</evidence>
<dbReference type="GO" id="GO:0006353">
    <property type="term" value="P:DNA-templated transcription termination"/>
    <property type="evidence" value="ECO:0007669"/>
    <property type="project" value="UniProtKB-KW"/>
</dbReference>
<keyword evidence="5" id="KW-1185">Reference proteome</keyword>
<dbReference type="Gene3D" id="1.25.70.10">
    <property type="entry name" value="Transcription termination factor 3, mitochondrial"/>
    <property type="match status" value="1"/>
</dbReference>
<keyword evidence="3" id="KW-0809">Transit peptide</keyword>
<dbReference type="PANTHER" id="PTHR13068:SF133">
    <property type="entry name" value="MITOCHONDRIAL TRANSCRIPTION TERMINATION FACTOR FAMILY PROTEIN"/>
    <property type="match status" value="1"/>
</dbReference>
<dbReference type="Pfam" id="PF02536">
    <property type="entry name" value="mTERF"/>
    <property type="match status" value="2"/>
</dbReference>
<protein>
    <submittedName>
        <fullName evidence="4">Uncharacterized protein</fullName>
    </submittedName>
</protein>
<dbReference type="InterPro" id="IPR003690">
    <property type="entry name" value="MTERF"/>
</dbReference>
<organism evidence="4 5">
    <name type="scientific">Malus domestica</name>
    <name type="common">Apple</name>
    <name type="synonym">Pyrus malus</name>
    <dbReference type="NCBI Taxonomy" id="3750"/>
    <lineage>
        <taxon>Eukaryota</taxon>
        <taxon>Viridiplantae</taxon>
        <taxon>Streptophyta</taxon>
        <taxon>Embryophyta</taxon>
        <taxon>Tracheophyta</taxon>
        <taxon>Spermatophyta</taxon>
        <taxon>Magnoliopsida</taxon>
        <taxon>eudicotyledons</taxon>
        <taxon>Gunneridae</taxon>
        <taxon>Pentapetalae</taxon>
        <taxon>rosids</taxon>
        <taxon>fabids</taxon>
        <taxon>Rosales</taxon>
        <taxon>Rosaceae</taxon>
        <taxon>Amygdaloideae</taxon>
        <taxon>Maleae</taxon>
        <taxon>Malus</taxon>
    </lineage>
</organism>
<dbReference type="AlphaFoldDB" id="A0A498JIJ2"/>
<dbReference type="InterPro" id="IPR038538">
    <property type="entry name" value="MTERF_sf"/>
</dbReference>
<dbReference type="EMBL" id="RDQH01000333">
    <property type="protein sequence ID" value="RXH93814.1"/>
    <property type="molecule type" value="Genomic_DNA"/>
</dbReference>
<evidence type="ECO:0000256" key="3">
    <source>
        <dbReference type="ARBA" id="ARBA00022946"/>
    </source>
</evidence>
<accession>A0A498JIJ2</accession>
<keyword evidence="2" id="KW-0806">Transcription termination</keyword>
<sequence length="369" mass="41860">MVALYKLKTLRFSCIAAAASRIKRFGVRSQILCRHLTSEISEDEHNLNLTANYLINSCGLTPKGAISASKSHGFSATQISKILRSCPQLLNSHLDKTLLPKLEFFSSFVVSGQDLAKTLAYSPTIWATSLEKRILPTYHFLRSLLSAEKVVSVLKRGSWIFVEGHSKKVAPNIWILRQFGMPDSHISLLLAYYPGVLMLKPQKFGELVDEVRQIGFKLEKATFVKALSALCGKTKLKYNRSREVYRKWGWSDDDFLSAFTKDQQCILHAKKKIMQVMDLLVNKMGWPSTTIVKYPVVLCYSLDKRIIPRCSVVKVLLLKGLIKEIGSVSLSTMFSPPEKCFWERFVDRYIDEVPALLSVYQGRVEIQDV</sequence>
<reference evidence="4 5" key="1">
    <citation type="submission" date="2018-10" db="EMBL/GenBank/DDBJ databases">
        <title>A high-quality apple genome assembly.</title>
        <authorList>
            <person name="Hu J."/>
        </authorList>
    </citation>
    <scope>NUCLEOTIDE SEQUENCE [LARGE SCALE GENOMIC DNA]</scope>
    <source>
        <strain evidence="5">cv. HFTH1</strain>
        <tissue evidence="4">Young leaf</tissue>
    </source>
</reference>
<comment type="caution">
    <text evidence="4">The sequence shown here is derived from an EMBL/GenBank/DDBJ whole genome shotgun (WGS) entry which is preliminary data.</text>
</comment>
<gene>
    <name evidence="4" type="ORF">DVH24_015881</name>
</gene>
<dbReference type="PANTHER" id="PTHR13068">
    <property type="entry name" value="CGI-12 PROTEIN-RELATED"/>
    <property type="match status" value="1"/>
</dbReference>
<keyword evidence="2" id="KW-0804">Transcription</keyword>